<dbReference type="PANTHER" id="PTHR11243:SF23">
    <property type="entry name" value="LD06925P"/>
    <property type="match status" value="1"/>
</dbReference>
<dbReference type="OrthoDB" id="6235964at2759"/>
<dbReference type="SMART" id="SM00314">
    <property type="entry name" value="RA"/>
    <property type="match status" value="1"/>
</dbReference>
<dbReference type="InterPro" id="IPR000159">
    <property type="entry name" value="RA_dom"/>
</dbReference>
<dbReference type="InterPro" id="IPR001849">
    <property type="entry name" value="PH_domain"/>
</dbReference>
<dbReference type="CDD" id="cd01259">
    <property type="entry name" value="PH_APBB1IP"/>
    <property type="match status" value="1"/>
</dbReference>
<feature type="compositionally biased region" description="Low complexity" evidence="1">
    <location>
        <begin position="266"/>
        <end position="289"/>
    </location>
</feature>
<feature type="compositionally biased region" description="Low complexity" evidence="1">
    <location>
        <begin position="160"/>
        <end position="175"/>
    </location>
</feature>
<feature type="domain" description="PH" evidence="2">
    <location>
        <begin position="476"/>
        <end position="587"/>
    </location>
</feature>
<evidence type="ECO:0008006" key="6">
    <source>
        <dbReference type="Google" id="ProtNLM"/>
    </source>
</evidence>
<evidence type="ECO:0000313" key="5">
    <source>
        <dbReference type="Proteomes" id="UP000186922"/>
    </source>
</evidence>
<gene>
    <name evidence="4" type="primary">RvY_16494</name>
    <name evidence="4" type="synonym">RvY_16494.1</name>
    <name evidence="4" type="ORF">RvY_16494-1</name>
</gene>
<dbReference type="PROSITE" id="PS50200">
    <property type="entry name" value="RA"/>
    <property type="match status" value="1"/>
</dbReference>
<feature type="compositionally biased region" description="Polar residues" evidence="1">
    <location>
        <begin position="625"/>
        <end position="647"/>
    </location>
</feature>
<feature type="compositionally biased region" description="Polar residues" evidence="1">
    <location>
        <begin position="785"/>
        <end position="797"/>
    </location>
</feature>
<evidence type="ECO:0000256" key="1">
    <source>
        <dbReference type="SAM" id="MobiDB-lite"/>
    </source>
</evidence>
<dbReference type="Gene3D" id="2.30.29.30">
    <property type="entry name" value="Pleckstrin-homology domain (PH domain)/Phosphotyrosine-binding domain (PTB)"/>
    <property type="match status" value="1"/>
</dbReference>
<dbReference type="STRING" id="947166.A0A1D1W1F8"/>
<dbReference type="Proteomes" id="UP000186922">
    <property type="component" value="Unassembled WGS sequence"/>
</dbReference>
<feature type="compositionally biased region" description="Pro residues" evidence="1">
    <location>
        <begin position="751"/>
        <end position="760"/>
    </location>
</feature>
<protein>
    <recommendedName>
        <fullName evidence="6">PH domain-containing protein</fullName>
    </recommendedName>
</protein>
<feature type="region of interest" description="Disordered" evidence="1">
    <location>
        <begin position="313"/>
        <end position="333"/>
    </location>
</feature>
<proteinExistence type="predicted"/>
<dbReference type="InterPro" id="IPR039665">
    <property type="entry name" value="PH_APBB1IP"/>
</dbReference>
<feature type="domain" description="Ras-associating" evidence="3">
    <location>
        <begin position="348"/>
        <end position="435"/>
    </location>
</feature>
<feature type="region of interest" description="Disordered" evidence="1">
    <location>
        <begin position="153"/>
        <end position="214"/>
    </location>
</feature>
<feature type="region of interest" description="Disordered" evidence="1">
    <location>
        <begin position="724"/>
        <end position="797"/>
    </location>
</feature>
<feature type="compositionally biased region" description="Basic and acidic residues" evidence="1">
    <location>
        <begin position="896"/>
        <end position="905"/>
    </location>
</feature>
<name>A0A1D1W1F8_RAMVA</name>
<feature type="compositionally biased region" description="Basic and acidic residues" evidence="1">
    <location>
        <begin position="694"/>
        <end position="707"/>
    </location>
</feature>
<feature type="compositionally biased region" description="Polar residues" evidence="1">
    <location>
        <begin position="681"/>
        <end position="692"/>
    </location>
</feature>
<dbReference type="InterPro" id="IPR029071">
    <property type="entry name" value="Ubiquitin-like_domsf"/>
</dbReference>
<reference evidence="4 5" key="1">
    <citation type="journal article" date="2016" name="Nat. Commun.">
        <title>Extremotolerant tardigrade genome and improved radiotolerance of human cultured cells by tardigrade-unique protein.</title>
        <authorList>
            <person name="Hashimoto T."/>
            <person name="Horikawa D.D."/>
            <person name="Saito Y."/>
            <person name="Kuwahara H."/>
            <person name="Kozuka-Hata H."/>
            <person name="Shin-I T."/>
            <person name="Minakuchi Y."/>
            <person name="Ohishi K."/>
            <person name="Motoyama A."/>
            <person name="Aizu T."/>
            <person name="Enomoto A."/>
            <person name="Kondo K."/>
            <person name="Tanaka S."/>
            <person name="Hara Y."/>
            <person name="Koshikawa S."/>
            <person name="Sagara H."/>
            <person name="Miura T."/>
            <person name="Yokobori S."/>
            <person name="Miyagawa K."/>
            <person name="Suzuki Y."/>
            <person name="Kubo T."/>
            <person name="Oyama M."/>
            <person name="Kohara Y."/>
            <person name="Fujiyama A."/>
            <person name="Arakawa K."/>
            <person name="Katayama T."/>
            <person name="Toyoda A."/>
            <person name="Kunieda T."/>
        </authorList>
    </citation>
    <scope>NUCLEOTIDE SEQUENCE [LARGE SCALE GENOMIC DNA]</scope>
    <source>
        <strain evidence="4 5">YOKOZUNA-1</strain>
    </source>
</reference>
<dbReference type="PANTHER" id="PTHR11243">
    <property type="entry name" value="GROWTH FACTOR RECEPTOR-BOUND PROTEIN"/>
    <property type="match status" value="1"/>
</dbReference>
<dbReference type="GO" id="GO:0007165">
    <property type="term" value="P:signal transduction"/>
    <property type="evidence" value="ECO:0007669"/>
    <property type="project" value="InterPro"/>
</dbReference>
<organism evidence="4 5">
    <name type="scientific">Ramazzottius varieornatus</name>
    <name type="common">Water bear</name>
    <name type="synonym">Tardigrade</name>
    <dbReference type="NCBI Taxonomy" id="947166"/>
    <lineage>
        <taxon>Eukaryota</taxon>
        <taxon>Metazoa</taxon>
        <taxon>Ecdysozoa</taxon>
        <taxon>Tardigrada</taxon>
        <taxon>Eutardigrada</taxon>
        <taxon>Parachela</taxon>
        <taxon>Hypsibioidea</taxon>
        <taxon>Ramazzottiidae</taxon>
        <taxon>Ramazzottius</taxon>
    </lineage>
</organism>
<dbReference type="InterPro" id="IPR011993">
    <property type="entry name" value="PH-like_dom_sf"/>
</dbReference>
<comment type="caution">
    <text evidence="4">The sequence shown here is derived from an EMBL/GenBank/DDBJ whole genome shotgun (WGS) entry which is preliminary data.</text>
</comment>
<accession>A0A1D1W1F8</accession>
<feature type="region of interest" description="Disordered" evidence="1">
    <location>
        <begin position="260"/>
        <end position="298"/>
    </location>
</feature>
<dbReference type="EMBL" id="BDGG01000013">
    <property type="protein sequence ID" value="GAV06523.1"/>
    <property type="molecule type" value="Genomic_DNA"/>
</dbReference>
<feature type="compositionally biased region" description="Polar residues" evidence="1">
    <location>
        <begin position="654"/>
        <end position="670"/>
    </location>
</feature>
<feature type="region of interest" description="Disordered" evidence="1">
    <location>
        <begin position="625"/>
        <end position="707"/>
    </location>
</feature>
<feature type="compositionally biased region" description="Low complexity" evidence="1">
    <location>
        <begin position="186"/>
        <end position="208"/>
    </location>
</feature>
<dbReference type="SMART" id="SM00233">
    <property type="entry name" value="PH"/>
    <property type="match status" value="1"/>
</dbReference>
<dbReference type="SUPFAM" id="SSF54236">
    <property type="entry name" value="Ubiquitin-like"/>
    <property type="match status" value="1"/>
</dbReference>
<dbReference type="SUPFAM" id="SSF50729">
    <property type="entry name" value="PH domain-like"/>
    <property type="match status" value="1"/>
</dbReference>
<feature type="compositionally biased region" description="Polar residues" evidence="1">
    <location>
        <begin position="876"/>
        <end position="885"/>
    </location>
</feature>
<feature type="region of interest" description="Disordered" evidence="1">
    <location>
        <begin position="830"/>
        <end position="917"/>
    </location>
</feature>
<keyword evidence="5" id="KW-1185">Reference proteome</keyword>
<dbReference type="Gene3D" id="3.10.20.90">
    <property type="entry name" value="Phosphatidylinositol 3-kinase Catalytic Subunit, Chain A, domain 1"/>
    <property type="match status" value="1"/>
</dbReference>
<feature type="region of interest" description="Disordered" evidence="1">
    <location>
        <begin position="970"/>
        <end position="1027"/>
    </location>
</feature>
<evidence type="ECO:0000313" key="4">
    <source>
        <dbReference type="EMBL" id="GAV06523.1"/>
    </source>
</evidence>
<sequence length="1027" mass="112924">MFTLRPRSSVLSYRTSLPVVQEDIRDYNDSDLNAESPSVSYRPFSGPEDNLQLTLDICLDHLENIQLTDSSARTSEIVTAADGLIPAANPTGRYVTGLTPASTTTDVSVKPDSGFWSQSFDSYRISMAALDDSTDVDLDAILGELCALGDELDNESRRVSSSSSASSTSTLQQSTPNHSRNVKFVQQQQSPNSHQPSKGILQSSKSSSFETMNQKSVSPLDSFAHIDLGEHYYQQPVSASAESPDNDSAFSDNVSCISSESGASRNDGVSCMSSGSSSKSSNGSLNAPSPTQRLHEDDNARLESISEVGEKEYILPTSTLSSDPSPSTATKSEKIKRALEKINETEIKKLFITVHFNEDLKKSFLIDERMTCLDICQSLAEKSETKLSADCAIVERLPELNIERFFEDHENLVENNLMWDKDSPNRLLYVKRKDKYDFITKPEDYLVGLACKDTEYDELARRTLVQDYFSSFAISPPELEAFLYLRNEAKKTWKKFWFVLRSSGLYYSTKAKSKASCDLECLTSFDVVNLFLGINWKKKHKAPTDYGFALKLPQIQSAKAVKNIKYVCCDDQHTLDLWMAGIRIAKYGRDLYDNFTKALERVSVMEEAEARASYNESFSSAQQTPVAARRLSSSDTAFDSDDLSTGTIKRKPPHSTTPKLPFTPKTSQILMRSADERRSFHSASSNRVNGVTGSDHHDMTNGHHYDAEFHSPTHARLTGIATAFPVPPPELLTSPTHEPNGHPLSPSLLRSPPPPTPPKPAALLQRKPNMTDRNDPHRHSIGPTPISSPVHSANNGSATAQLPFLHELRTKSASPLVVKKVLSSVPEIHDINLNSQPPSPVRRVNVSSPAPSSVSSSSSSSNGVLPGSPIRLTNGYCRTQSMSPTHKSKLPPPPPRRSDMTKLENGETVPGSNAVQYRMSEGNYERSLSLGPEIPNGVPQQKAVSSNLDFMADLKRAMARKKRHSLLLNESAETAPGSDYLPPPPPELLNEIRCLSPTSNCGSDDVVARKKPPPPPKRSDLTKVGGK</sequence>
<evidence type="ECO:0000259" key="3">
    <source>
        <dbReference type="PROSITE" id="PS50200"/>
    </source>
</evidence>
<dbReference type="InterPro" id="IPR039664">
    <property type="entry name" value="GRB/APBB1IP"/>
</dbReference>
<feature type="compositionally biased region" description="Basic and acidic residues" evidence="1">
    <location>
        <begin position="769"/>
        <end position="778"/>
    </location>
</feature>
<feature type="compositionally biased region" description="Low complexity" evidence="1">
    <location>
        <begin position="315"/>
        <end position="328"/>
    </location>
</feature>
<feature type="compositionally biased region" description="Low complexity" evidence="1">
    <location>
        <begin position="841"/>
        <end position="869"/>
    </location>
</feature>
<dbReference type="AlphaFoldDB" id="A0A1D1W1F8"/>
<dbReference type="PROSITE" id="PS50003">
    <property type="entry name" value="PH_DOMAIN"/>
    <property type="match status" value="1"/>
</dbReference>
<evidence type="ECO:0000259" key="2">
    <source>
        <dbReference type="PROSITE" id="PS50003"/>
    </source>
</evidence>
<dbReference type="Pfam" id="PF21989">
    <property type="entry name" value="RA_2"/>
    <property type="match status" value="1"/>
</dbReference>
<dbReference type="Pfam" id="PF00169">
    <property type="entry name" value="PH"/>
    <property type="match status" value="1"/>
</dbReference>